<dbReference type="SMART" id="SM00028">
    <property type="entry name" value="TPR"/>
    <property type="match status" value="3"/>
</dbReference>
<protein>
    <submittedName>
        <fullName evidence="1">Uncharacterized protein</fullName>
    </submittedName>
</protein>
<dbReference type="PROSITE" id="PS50005">
    <property type="entry name" value="TPR"/>
    <property type="match status" value="2"/>
</dbReference>
<dbReference type="PANTHER" id="PTHR12558">
    <property type="entry name" value="CELL DIVISION CYCLE 16,23,27"/>
    <property type="match status" value="1"/>
</dbReference>
<organism evidence="1">
    <name type="scientific">marine metagenome</name>
    <dbReference type="NCBI Taxonomy" id="408172"/>
    <lineage>
        <taxon>unclassified sequences</taxon>
        <taxon>metagenomes</taxon>
        <taxon>ecological metagenomes</taxon>
    </lineage>
</organism>
<gene>
    <name evidence="1" type="ORF">METZ01_LOCUS94630</name>
</gene>
<accession>A0A381VN72</accession>
<dbReference type="PROSITE" id="PS51257">
    <property type="entry name" value="PROKAR_LIPOPROTEIN"/>
    <property type="match status" value="1"/>
</dbReference>
<dbReference type="InterPro" id="IPR019734">
    <property type="entry name" value="TPR_rpt"/>
</dbReference>
<dbReference type="InterPro" id="IPR011990">
    <property type="entry name" value="TPR-like_helical_dom_sf"/>
</dbReference>
<dbReference type="AlphaFoldDB" id="A0A381VN72"/>
<name>A0A381VN72_9ZZZZ</name>
<proteinExistence type="predicted"/>
<dbReference type="SUPFAM" id="SSF48452">
    <property type="entry name" value="TPR-like"/>
    <property type="match status" value="1"/>
</dbReference>
<reference evidence="1" key="1">
    <citation type="submission" date="2018-05" db="EMBL/GenBank/DDBJ databases">
        <authorList>
            <person name="Lanie J.A."/>
            <person name="Ng W.-L."/>
            <person name="Kazmierczak K.M."/>
            <person name="Andrzejewski T.M."/>
            <person name="Davidsen T.M."/>
            <person name="Wayne K.J."/>
            <person name="Tettelin H."/>
            <person name="Glass J.I."/>
            <person name="Rusch D."/>
            <person name="Podicherti R."/>
            <person name="Tsui H.-C.T."/>
            <person name="Winkler M.E."/>
        </authorList>
    </citation>
    <scope>NUCLEOTIDE SEQUENCE</scope>
</reference>
<dbReference type="Gene3D" id="1.25.40.10">
    <property type="entry name" value="Tetratricopeptide repeat domain"/>
    <property type="match status" value="2"/>
</dbReference>
<dbReference type="EMBL" id="UINC01009311">
    <property type="protein sequence ID" value="SVA41776.1"/>
    <property type="molecule type" value="Genomic_DNA"/>
</dbReference>
<evidence type="ECO:0000313" key="1">
    <source>
        <dbReference type="EMBL" id="SVA41776.1"/>
    </source>
</evidence>
<sequence>MTDIARKVSRFNFFLFLSVFLACTQSSDSRRLETVSMLGAELHSDSGGDSLLTGIETRLSKEPNNLSILIEKGSALEGLKRYREAVEVYTQCLVISPESPELLRRRGQRYISLRKLDNAITDLELAATRHTFVKAENLKYTENLNWAIWYYLALTYYLQADFENALTAFQRSYDYSADNVSLLASVNWIHNCLRRLGRSDEARQVVEPIKEDMGYSGNYYKCILVYNGTKTESETINYDTAKGFEMCTVGYGMANFHLANGDKETALKIFMKIVAEETWQANGFLAAEAELSKIQ</sequence>
<dbReference type="PANTHER" id="PTHR12558:SF13">
    <property type="entry name" value="CELL DIVISION CYCLE PROTEIN 27 HOMOLOG"/>
    <property type="match status" value="1"/>
</dbReference>
<dbReference type="Pfam" id="PF13181">
    <property type="entry name" value="TPR_8"/>
    <property type="match status" value="1"/>
</dbReference>
<dbReference type="Pfam" id="PF13174">
    <property type="entry name" value="TPR_6"/>
    <property type="match status" value="1"/>
</dbReference>